<feature type="region of interest" description="Disordered" evidence="1">
    <location>
        <begin position="30"/>
        <end position="56"/>
    </location>
</feature>
<evidence type="ECO:0000256" key="1">
    <source>
        <dbReference type="SAM" id="MobiDB-lite"/>
    </source>
</evidence>
<reference evidence="2 3" key="1">
    <citation type="submission" date="2021-05" db="EMBL/GenBank/DDBJ databases">
        <title>Genome Assembly of Synthetic Allotetraploid Brassica napus Reveals Homoeologous Exchanges between Subgenomes.</title>
        <authorList>
            <person name="Davis J.T."/>
        </authorList>
    </citation>
    <scope>NUCLEOTIDE SEQUENCE [LARGE SCALE GENOMIC DNA]</scope>
    <source>
        <strain evidence="3">cv. Da-Ae</strain>
        <tissue evidence="2">Seedling</tissue>
    </source>
</reference>
<dbReference type="EMBL" id="JAGKQM010000019">
    <property type="protein sequence ID" value="KAH0859617.1"/>
    <property type="molecule type" value="Genomic_DNA"/>
</dbReference>
<protein>
    <submittedName>
        <fullName evidence="2">Uncharacterized protein</fullName>
    </submittedName>
</protein>
<keyword evidence="3" id="KW-1185">Reference proteome</keyword>
<evidence type="ECO:0000313" key="2">
    <source>
        <dbReference type="EMBL" id="KAH0859617.1"/>
    </source>
</evidence>
<comment type="caution">
    <text evidence="2">The sequence shown here is derived from an EMBL/GenBank/DDBJ whole genome shotgun (WGS) entry which is preliminary data.</text>
</comment>
<evidence type="ECO:0000313" key="3">
    <source>
        <dbReference type="Proteomes" id="UP000824890"/>
    </source>
</evidence>
<dbReference type="Proteomes" id="UP000824890">
    <property type="component" value="Unassembled WGS sequence"/>
</dbReference>
<sequence length="329" mass="36607">KIPSSLSWLPDKWKICIYLKAGDITWPGRRRKVPNSGAGTRDRRQEPGPWGQGPERRKLDCTIVSRCLVGRSQMHLRSVYKDLQPGWRCMAFDSDDLLDFLLLFYKDETAGVGRKFDGEAGNIGIKGDASDHTPGACAASLYSASAQAGLCGSTNRVEECMGWYPEILRGRILARLRIRRTKRLNKTRRPKLRILMLDSTGLACASRACKDCNGLSGGSPYRSPSSLRRAYCNLPPEVSHNQCWDNLVLCSHGIRRILGMLSKNMKVERYILLKPIGSETFSSKNPEAGWTVVKESVGCVDLQVSSFALSNYPLGRLKDGTICVRLVNP</sequence>
<organism evidence="2 3">
    <name type="scientific">Brassica napus</name>
    <name type="common">Rape</name>
    <dbReference type="NCBI Taxonomy" id="3708"/>
    <lineage>
        <taxon>Eukaryota</taxon>
        <taxon>Viridiplantae</taxon>
        <taxon>Streptophyta</taxon>
        <taxon>Embryophyta</taxon>
        <taxon>Tracheophyta</taxon>
        <taxon>Spermatophyta</taxon>
        <taxon>Magnoliopsida</taxon>
        <taxon>eudicotyledons</taxon>
        <taxon>Gunneridae</taxon>
        <taxon>Pentapetalae</taxon>
        <taxon>rosids</taxon>
        <taxon>malvids</taxon>
        <taxon>Brassicales</taxon>
        <taxon>Brassicaceae</taxon>
        <taxon>Brassiceae</taxon>
        <taxon>Brassica</taxon>
    </lineage>
</organism>
<feature type="non-terminal residue" evidence="2">
    <location>
        <position position="1"/>
    </location>
</feature>
<proteinExistence type="predicted"/>
<gene>
    <name evidence="2" type="ORF">HID58_087878</name>
</gene>
<feature type="non-terminal residue" evidence="2">
    <location>
        <position position="329"/>
    </location>
</feature>
<name>A0ABQ7XWC8_BRANA</name>
<accession>A0ABQ7XWC8</accession>